<dbReference type="SUPFAM" id="SSF102114">
    <property type="entry name" value="Radical SAM enzymes"/>
    <property type="match status" value="1"/>
</dbReference>
<evidence type="ECO:0000256" key="2">
    <source>
        <dbReference type="ARBA" id="ARBA00022485"/>
    </source>
</evidence>
<evidence type="ECO:0000256" key="6">
    <source>
        <dbReference type="ARBA" id="ARBA00023014"/>
    </source>
</evidence>
<evidence type="ECO:0000313" key="9">
    <source>
        <dbReference type="Proteomes" id="UP000480684"/>
    </source>
</evidence>
<proteinExistence type="predicted"/>
<comment type="caution">
    <text evidence="8">The sequence shown here is derived from an EMBL/GenBank/DDBJ whole genome shotgun (WGS) entry which is preliminary data.</text>
</comment>
<dbReference type="InterPro" id="IPR034391">
    <property type="entry name" value="AdoMet-like_SPASM_containing"/>
</dbReference>
<keyword evidence="5" id="KW-0408">Iron</keyword>
<dbReference type="InterPro" id="IPR050377">
    <property type="entry name" value="Radical_SAM_PqqE_MftC-like"/>
</dbReference>
<protein>
    <submittedName>
        <fullName evidence="8">Radical SAM protein</fullName>
    </submittedName>
</protein>
<dbReference type="PANTHER" id="PTHR11228">
    <property type="entry name" value="RADICAL SAM DOMAIN PROTEIN"/>
    <property type="match status" value="1"/>
</dbReference>
<dbReference type="Proteomes" id="UP000480684">
    <property type="component" value="Unassembled WGS sequence"/>
</dbReference>
<evidence type="ECO:0000256" key="4">
    <source>
        <dbReference type="ARBA" id="ARBA00022723"/>
    </source>
</evidence>
<dbReference type="Gene3D" id="3.20.20.70">
    <property type="entry name" value="Aldolase class I"/>
    <property type="match status" value="1"/>
</dbReference>
<evidence type="ECO:0000256" key="1">
    <source>
        <dbReference type="ARBA" id="ARBA00001966"/>
    </source>
</evidence>
<dbReference type="InterPro" id="IPR007197">
    <property type="entry name" value="rSAM"/>
</dbReference>
<feature type="domain" description="Radical SAM core" evidence="7">
    <location>
        <begin position="153"/>
        <end position="370"/>
    </location>
</feature>
<evidence type="ECO:0000259" key="7">
    <source>
        <dbReference type="PROSITE" id="PS51918"/>
    </source>
</evidence>
<dbReference type="PROSITE" id="PS51918">
    <property type="entry name" value="RADICAL_SAM"/>
    <property type="match status" value="1"/>
</dbReference>
<dbReference type="SFLD" id="SFLDG01387">
    <property type="entry name" value="BtrN-like_SPASM_domain_contain"/>
    <property type="match status" value="1"/>
</dbReference>
<dbReference type="SFLD" id="SFLDG01067">
    <property type="entry name" value="SPASM/twitch_domain_containing"/>
    <property type="match status" value="1"/>
</dbReference>
<dbReference type="GO" id="GO:0046872">
    <property type="term" value="F:metal ion binding"/>
    <property type="evidence" value="ECO:0007669"/>
    <property type="project" value="UniProtKB-KW"/>
</dbReference>
<dbReference type="InterPro" id="IPR058240">
    <property type="entry name" value="rSAM_sf"/>
</dbReference>
<dbReference type="Gene3D" id="1.25.40.10">
    <property type="entry name" value="Tetratricopeptide repeat domain"/>
    <property type="match status" value="1"/>
</dbReference>
<sequence length="441" mass="49352">MSRRPHRPATATPRAKTPADALAQAQRLAMLQRLVEAETLLARFPDHPDCIFHRACLLSLLKRWPEAEQGFARILSLAPNHFDSMMGLAGALVEQNRAAEAVPLLDAAVRVKSDQRTRYCRGIALDEAGRHEEGARDLMAARAMMVDWLERRDLAPVEVYVQIARRCNLRCAMCGHEVWKSNSGFMEPELFDRVLAECAANKVKKLHVLSGQGEPLLHPQVFEMLEKAVAQGLEVGIVTNGTPLTPERCERLAGMGLSYLQFSFAGWDKESYESTYVGAKFERVVENLKRMSDLTQGSKTNFMVKAVCSGDNWAEVRDRTRDFLAKHGIERVFTVIANNFGGNVQHGTFFERHGVWSLKDLEHQRRMPCRVFLKAVGVFCDGTVTACGCYDSNAELKIGHIAEQSLADIRKGAEFRRILDGFRRGELADVPMCGKCDDPFG</sequence>
<keyword evidence="9" id="KW-1185">Reference proteome</keyword>
<gene>
    <name evidence="8" type="ORF">G4223_06140</name>
</gene>
<name>A0A7C9UTM8_9PROT</name>
<keyword evidence="3" id="KW-0949">S-adenosyl-L-methionine</keyword>
<dbReference type="SUPFAM" id="SSF48452">
    <property type="entry name" value="TPR-like"/>
    <property type="match status" value="1"/>
</dbReference>
<dbReference type="GO" id="GO:0003824">
    <property type="term" value="F:catalytic activity"/>
    <property type="evidence" value="ECO:0007669"/>
    <property type="project" value="InterPro"/>
</dbReference>
<dbReference type="InterPro" id="IPR000385">
    <property type="entry name" value="MoaA_NifB_PqqE_Fe-S-bd_CS"/>
</dbReference>
<evidence type="ECO:0000256" key="3">
    <source>
        <dbReference type="ARBA" id="ARBA00022691"/>
    </source>
</evidence>
<evidence type="ECO:0000256" key="5">
    <source>
        <dbReference type="ARBA" id="ARBA00023004"/>
    </source>
</evidence>
<dbReference type="EMBL" id="JAAIYP010000033">
    <property type="protein sequence ID" value="NFV79686.1"/>
    <property type="molecule type" value="Genomic_DNA"/>
</dbReference>
<dbReference type="InterPro" id="IPR011990">
    <property type="entry name" value="TPR-like_helical_dom_sf"/>
</dbReference>
<dbReference type="Pfam" id="PF13186">
    <property type="entry name" value="SPASM"/>
    <property type="match status" value="1"/>
</dbReference>
<reference evidence="8 9" key="1">
    <citation type="submission" date="2020-02" db="EMBL/GenBank/DDBJ databases">
        <authorList>
            <person name="Dziuba M."/>
            <person name="Kuznetsov B."/>
            <person name="Mardanov A."/>
            <person name="Ravin N."/>
            <person name="Grouzdev D."/>
        </authorList>
    </citation>
    <scope>NUCLEOTIDE SEQUENCE [LARGE SCALE GENOMIC DNA]</scope>
    <source>
        <strain evidence="8 9">SpK</strain>
    </source>
</reference>
<dbReference type="RefSeq" id="WP_163676562.1">
    <property type="nucleotide sequence ID" value="NZ_JAAIYP010000033.1"/>
</dbReference>
<dbReference type="GO" id="GO:0051539">
    <property type="term" value="F:4 iron, 4 sulfur cluster binding"/>
    <property type="evidence" value="ECO:0007669"/>
    <property type="project" value="UniProtKB-KW"/>
</dbReference>
<keyword evidence="6" id="KW-0411">Iron-sulfur</keyword>
<keyword evidence="4" id="KW-0479">Metal-binding</keyword>
<dbReference type="InterPro" id="IPR013785">
    <property type="entry name" value="Aldolase_TIM"/>
</dbReference>
<dbReference type="InterPro" id="IPR023885">
    <property type="entry name" value="4Fe4S-binding_SPASM_dom"/>
</dbReference>
<dbReference type="SFLD" id="SFLDS00029">
    <property type="entry name" value="Radical_SAM"/>
    <property type="match status" value="1"/>
</dbReference>
<dbReference type="Pfam" id="PF04055">
    <property type="entry name" value="Radical_SAM"/>
    <property type="match status" value="1"/>
</dbReference>
<dbReference type="PROSITE" id="PS01305">
    <property type="entry name" value="MOAA_NIFB_PQQE"/>
    <property type="match status" value="1"/>
</dbReference>
<organism evidence="8 9">
    <name type="scientific">Magnetospirillum aberrantis SpK</name>
    <dbReference type="NCBI Taxonomy" id="908842"/>
    <lineage>
        <taxon>Bacteria</taxon>
        <taxon>Pseudomonadati</taxon>
        <taxon>Pseudomonadota</taxon>
        <taxon>Alphaproteobacteria</taxon>
        <taxon>Rhodospirillales</taxon>
        <taxon>Rhodospirillaceae</taxon>
        <taxon>Magnetospirillum</taxon>
    </lineage>
</organism>
<comment type="cofactor">
    <cofactor evidence="1">
        <name>[4Fe-4S] cluster</name>
        <dbReference type="ChEBI" id="CHEBI:49883"/>
    </cofactor>
</comment>
<accession>A0A7C9UTM8</accession>
<evidence type="ECO:0000313" key="8">
    <source>
        <dbReference type="EMBL" id="NFV79686.1"/>
    </source>
</evidence>
<dbReference type="CDD" id="cd01335">
    <property type="entry name" value="Radical_SAM"/>
    <property type="match status" value="1"/>
</dbReference>
<keyword evidence="2" id="KW-0004">4Fe-4S</keyword>
<dbReference type="PANTHER" id="PTHR11228:SF34">
    <property type="entry name" value="TUNGSTEN-CONTAINING ALDEHYDE FERREDOXIN OXIDOREDUCTASE COFACTOR MODIFYING PROTEIN"/>
    <property type="match status" value="1"/>
</dbReference>
<dbReference type="AlphaFoldDB" id="A0A7C9UTM8"/>